<dbReference type="OrthoDB" id="10529247at2759"/>
<dbReference type="EMBL" id="MU826835">
    <property type="protein sequence ID" value="KAJ7372609.1"/>
    <property type="molecule type" value="Genomic_DNA"/>
</dbReference>
<evidence type="ECO:0000313" key="4">
    <source>
        <dbReference type="Proteomes" id="UP001163046"/>
    </source>
</evidence>
<feature type="compositionally biased region" description="Basic and acidic residues" evidence="1">
    <location>
        <begin position="154"/>
        <end position="175"/>
    </location>
</feature>
<feature type="compositionally biased region" description="Pro residues" evidence="1">
    <location>
        <begin position="125"/>
        <end position="138"/>
    </location>
</feature>
<proteinExistence type="predicted"/>
<feature type="compositionally biased region" description="Basic and acidic residues" evidence="1">
    <location>
        <begin position="108"/>
        <end position="119"/>
    </location>
</feature>
<name>A0A9W9Z3L6_9CNID</name>
<keyword evidence="4" id="KW-1185">Reference proteome</keyword>
<protein>
    <submittedName>
        <fullName evidence="3">Uncharacterized protein</fullName>
    </submittedName>
</protein>
<dbReference type="AlphaFoldDB" id="A0A9W9Z3L6"/>
<dbReference type="Proteomes" id="UP001163046">
    <property type="component" value="Unassembled WGS sequence"/>
</dbReference>
<evidence type="ECO:0000313" key="3">
    <source>
        <dbReference type="EMBL" id="KAJ7372609.1"/>
    </source>
</evidence>
<feature type="transmembrane region" description="Helical" evidence="2">
    <location>
        <begin position="58"/>
        <end position="78"/>
    </location>
</feature>
<feature type="compositionally biased region" description="Polar residues" evidence="1">
    <location>
        <begin position="143"/>
        <end position="153"/>
    </location>
</feature>
<feature type="region of interest" description="Disordered" evidence="1">
    <location>
        <begin position="108"/>
        <end position="182"/>
    </location>
</feature>
<gene>
    <name evidence="3" type="ORF">OS493_017880</name>
</gene>
<evidence type="ECO:0000256" key="1">
    <source>
        <dbReference type="SAM" id="MobiDB-lite"/>
    </source>
</evidence>
<keyword evidence="2" id="KW-1133">Transmembrane helix</keyword>
<sequence length="182" mass="20085">MNDISKYQPQNLTIGRISEGIQNNDFTIFFTAKRKLSTICAQVVLLNVPDKKNLTFKMVFGVIGFGLTSVAFLITFAKYFTKDWFPYFMFGLVLFEICLLTLTRGKRVEPERPPTRTEKSVSANRPPPPPDSPKPGSPKAPSNLSPKGQATSNKQEKAAEKTAKKAQAKEAKAEAKAATTAK</sequence>
<evidence type="ECO:0000256" key="2">
    <source>
        <dbReference type="SAM" id="Phobius"/>
    </source>
</evidence>
<keyword evidence="2" id="KW-0812">Transmembrane</keyword>
<comment type="caution">
    <text evidence="3">The sequence shown here is derived from an EMBL/GenBank/DDBJ whole genome shotgun (WGS) entry which is preliminary data.</text>
</comment>
<organism evidence="3 4">
    <name type="scientific">Desmophyllum pertusum</name>
    <dbReference type="NCBI Taxonomy" id="174260"/>
    <lineage>
        <taxon>Eukaryota</taxon>
        <taxon>Metazoa</taxon>
        <taxon>Cnidaria</taxon>
        <taxon>Anthozoa</taxon>
        <taxon>Hexacorallia</taxon>
        <taxon>Scleractinia</taxon>
        <taxon>Caryophylliina</taxon>
        <taxon>Caryophylliidae</taxon>
        <taxon>Desmophyllum</taxon>
    </lineage>
</organism>
<reference evidence="3" key="1">
    <citation type="submission" date="2023-01" db="EMBL/GenBank/DDBJ databases">
        <title>Genome assembly of the deep-sea coral Lophelia pertusa.</title>
        <authorList>
            <person name="Herrera S."/>
            <person name="Cordes E."/>
        </authorList>
    </citation>
    <scope>NUCLEOTIDE SEQUENCE</scope>
    <source>
        <strain evidence="3">USNM1676648</strain>
        <tissue evidence="3">Polyp</tissue>
    </source>
</reference>
<accession>A0A9W9Z3L6</accession>
<keyword evidence="2" id="KW-0472">Membrane</keyword>
<feature type="transmembrane region" description="Helical" evidence="2">
    <location>
        <begin position="84"/>
        <end position="102"/>
    </location>
</feature>